<dbReference type="PROSITE" id="PS01173">
    <property type="entry name" value="LIPASE_GDXG_HIS"/>
    <property type="match status" value="1"/>
</dbReference>
<protein>
    <recommendedName>
        <fullName evidence="7">Carboxylesterase type B domain-containing protein</fullName>
    </recommendedName>
</protein>
<keyword evidence="3" id="KW-0719">Serine esterase</keyword>
<dbReference type="GO" id="GO:0052689">
    <property type="term" value="F:carboxylic ester hydrolase activity"/>
    <property type="evidence" value="ECO:0007669"/>
    <property type="project" value="UniProtKB-KW"/>
</dbReference>
<dbReference type="AlphaFoldDB" id="A0AAD5N0X2"/>
<evidence type="ECO:0000256" key="1">
    <source>
        <dbReference type="ARBA" id="ARBA00005964"/>
    </source>
</evidence>
<dbReference type="SUPFAM" id="SSF53474">
    <property type="entry name" value="alpha/beta-Hydrolases"/>
    <property type="match status" value="1"/>
</dbReference>
<feature type="signal peptide" evidence="6">
    <location>
        <begin position="1"/>
        <end position="17"/>
    </location>
</feature>
<dbReference type="PROSITE" id="PS00941">
    <property type="entry name" value="CARBOXYLESTERASE_B_2"/>
    <property type="match status" value="1"/>
</dbReference>
<sequence>MLASILILSSLYPCTIAQILEKSRSVWVEQGLVRGKIYNIDGRHIQIFRGIPFAEPPIGDLRFAKPVKKSRWNQELSAVEYGPPCLQFMDFHRYDKFSADNMKQQSEDCLYLNVFSPYDHEDESKIFPIIVWIHGGSFLAGSADTGIDMETVARNIIFKGITFVSINYRLGPLANTKLLMDDLFHPSGRQHNPYCMRRTIFVFINMEVGDKMEGNFGIWDQVMALRWIHANIKQFGGDPTRVTLMGESAGGASCSLLALSPVTEGLAHRAIIMSGSSTAGWAIHRHGSPAWSVENLAKYLRCEKIIGGVYLSEMIGQEITPQEISQKICNYQTETIPCFDERTCACFSIGKITFESNFLDDQTPEQQLNCLRKNLNFSSAIFRKSLAIELGVSKIVVDGELVPESGVELVRKHARIPIMTGIARKEWAHKKPQFYNLHRNSTLTEKEAGESVFRIIESSFHDTSAVKLSNSTLHLISNASFVRYVDDPSNTFETSRVVSALQTMEADIEFVAPCQREIDAYKENNITVFAYSFDYFPKSPIFEEERKAFALFGKEPVTIHRKDQPLKDRKLEAFHGLDHAFIFSHGYSSNFEIRPFTKEDENMAKMLTNMITNFAKNGDPSTKRFTWPPFSINTSTQHVSINFPPTIIQGELHWPHPKFWNVEAELISRHISEIDVVTDPDADLTNEERVQLSAYRRAWWALWLLVAVLAIITWGIVIYAVISKGNKPSSKPYDNIVITR</sequence>
<dbReference type="InterPro" id="IPR002018">
    <property type="entry name" value="CarbesteraseB"/>
</dbReference>
<dbReference type="PROSITE" id="PS00122">
    <property type="entry name" value="CARBOXYLESTERASE_B_1"/>
    <property type="match status" value="1"/>
</dbReference>
<evidence type="ECO:0000256" key="5">
    <source>
        <dbReference type="SAM" id="Phobius"/>
    </source>
</evidence>
<dbReference type="InterPro" id="IPR029058">
    <property type="entry name" value="AB_hydrolase_fold"/>
</dbReference>
<keyword evidence="5" id="KW-1133">Transmembrane helix</keyword>
<dbReference type="PANTHER" id="PTHR11559">
    <property type="entry name" value="CARBOXYLESTERASE"/>
    <property type="match status" value="1"/>
</dbReference>
<comment type="similarity">
    <text evidence="1">Belongs to the type-B carboxylesterase/lipase family.</text>
</comment>
<evidence type="ECO:0000259" key="7">
    <source>
        <dbReference type="Pfam" id="PF00135"/>
    </source>
</evidence>
<proteinExistence type="inferred from homology"/>
<dbReference type="InterPro" id="IPR050309">
    <property type="entry name" value="Type-B_Carboxylest/Lipase"/>
</dbReference>
<dbReference type="Pfam" id="PF00135">
    <property type="entry name" value="COesterase"/>
    <property type="match status" value="2"/>
</dbReference>
<evidence type="ECO:0000313" key="8">
    <source>
        <dbReference type="EMBL" id="KAJ1355019.1"/>
    </source>
</evidence>
<dbReference type="EMBL" id="JAHQIW010002308">
    <property type="protein sequence ID" value="KAJ1355019.1"/>
    <property type="molecule type" value="Genomic_DNA"/>
</dbReference>
<dbReference type="Gene3D" id="3.40.50.1820">
    <property type="entry name" value="alpha/beta hydrolase"/>
    <property type="match status" value="1"/>
</dbReference>
<keyword evidence="6" id="KW-0732">Signal</keyword>
<dbReference type="Proteomes" id="UP001196413">
    <property type="component" value="Unassembled WGS sequence"/>
</dbReference>
<keyword evidence="5" id="KW-0812">Transmembrane</keyword>
<accession>A0AAD5N0X2</accession>
<evidence type="ECO:0000256" key="3">
    <source>
        <dbReference type="ARBA" id="ARBA00022487"/>
    </source>
</evidence>
<reference evidence="8" key="1">
    <citation type="submission" date="2021-06" db="EMBL/GenBank/DDBJ databases">
        <title>Parelaphostrongylus tenuis whole genome reference sequence.</title>
        <authorList>
            <person name="Garwood T.J."/>
            <person name="Larsen P.A."/>
            <person name="Fountain-Jones N.M."/>
            <person name="Garbe J.R."/>
            <person name="Macchietto M.G."/>
            <person name="Kania S.A."/>
            <person name="Gerhold R.W."/>
            <person name="Richards J.E."/>
            <person name="Wolf T.M."/>
        </authorList>
    </citation>
    <scope>NUCLEOTIDE SEQUENCE</scope>
    <source>
        <strain evidence="8">MNPRO001-30</strain>
        <tissue evidence="8">Meninges</tissue>
    </source>
</reference>
<keyword evidence="5" id="KW-0472">Membrane</keyword>
<feature type="chain" id="PRO_5042292715" description="Carboxylesterase type B domain-containing protein" evidence="6">
    <location>
        <begin position="18"/>
        <end position="740"/>
    </location>
</feature>
<organism evidence="8 9">
    <name type="scientific">Parelaphostrongylus tenuis</name>
    <name type="common">Meningeal worm</name>
    <dbReference type="NCBI Taxonomy" id="148309"/>
    <lineage>
        <taxon>Eukaryota</taxon>
        <taxon>Metazoa</taxon>
        <taxon>Ecdysozoa</taxon>
        <taxon>Nematoda</taxon>
        <taxon>Chromadorea</taxon>
        <taxon>Rhabditida</taxon>
        <taxon>Rhabditina</taxon>
        <taxon>Rhabditomorpha</taxon>
        <taxon>Strongyloidea</taxon>
        <taxon>Metastrongylidae</taxon>
        <taxon>Parelaphostrongylus</taxon>
    </lineage>
</organism>
<evidence type="ECO:0000256" key="6">
    <source>
        <dbReference type="SAM" id="SignalP"/>
    </source>
</evidence>
<evidence type="ECO:0000256" key="2">
    <source>
        <dbReference type="ARBA" id="ARBA00010515"/>
    </source>
</evidence>
<dbReference type="InterPro" id="IPR002168">
    <property type="entry name" value="Lipase_GDXG_HIS_AS"/>
</dbReference>
<feature type="domain" description="Carboxylesterase type B" evidence="7">
    <location>
        <begin position="23"/>
        <end position="173"/>
    </location>
</feature>
<name>A0AAD5N0X2_PARTN</name>
<keyword evidence="9" id="KW-1185">Reference proteome</keyword>
<comment type="similarity">
    <text evidence="2">Belongs to the 'GDXG' lipolytic enzyme family.</text>
</comment>
<comment type="caution">
    <text evidence="8">The sequence shown here is derived from an EMBL/GenBank/DDBJ whole genome shotgun (WGS) entry which is preliminary data.</text>
</comment>
<dbReference type="InterPro" id="IPR019826">
    <property type="entry name" value="Carboxylesterase_B_AS"/>
</dbReference>
<evidence type="ECO:0000313" key="9">
    <source>
        <dbReference type="Proteomes" id="UP001196413"/>
    </source>
</evidence>
<feature type="domain" description="Carboxylesterase type B" evidence="7">
    <location>
        <begin position="200"/>
        <end position="660"/>
    </location>
</feature>
<feature type="transmembrane region" description="Helical" evidence="5">
    <location>
        <begin position="698"/>
        <end position="722"/>
    </location>
</feature>
<evidence type="ECO:0000256" key="4">
    <source>
        <dbReference type="ARBA" id="ARBA00022801"/>
    </source>
</evidence>
<gene>
    <name evidence="8" type="ORF">KIN20_012129</name>
</gene>
<keyword evidence="4" id="KW-0378">Hydrolase</keyword>
<dbReference type="InterPro" id="IPR019819">
    <property type="entry name" value="Carboxylesterase_B_CS"/>
</dbReference>